<dbReference type="AlphaFoldDB" id="A0AAJ7RMS5"/>
<protein>
    <submittedName>
        <fullName evidence="3 4">Uncharacterized protein LOC107270503</fullName>
    </submittedName>
</protein>
<organism evidence="2 4">
    <name type="scientific">Cephus cinctus</name>
    <name type="common">Wheat stem sawfly</name>
    <dbReference type="NCBI Taxonomy" id="211228"/>
    <lineage>
        <taxon>Eukaryota</taxon>
        <taxon>Metazoa</taxon>
        <taxon>Ecdysozoa</taxon>
        <taxon>Arthropoda</taxon>
        <taxon>Hexapoda</taxon>
        <taxon>Insecta</taxon>
        <taxon>Pterygota</taxon>
        <taxon>Neoptera</taxon>
        <taxon>Endopterygota</taxon>
        <taxon>Hymenoptera</taxon>
        <taxon>Cephoidea</taxon>
        <taxon>Cephidae</taxon>
        <taxon>Cephus</taxon>
    </lineage>
</organism>
<gene>
    <name evidence="3 4" type="primary">LOC107270503</name>
</gene>
<dbReference type="Proteomes" id="UP000694920">
    <property type="component" value="Unplaced"/>
</dbReference>
<dbReference type="GeneID" id="107270503"/>
<dbReference type="RefSeq" id="XP_024943811.1">
    <property type="nucleotide sequence ID" value="XM_025088043.1"/>
</dbReference>
<evidence type="ECO:0000256" key="1">
    <source>
        <dbReference type="SAM" id="Coils"/>
    </source>
</evidence>
<name>A0AAJ7RMS5_CEPCN</name>
<sequence>MTAQYNNPIPVQESVEFTLEDAYDMINDIKKEREQEIEGLLDAVSNNEVITLRETTTNEVIAKKQQILIESLLKRIQLDVPKDYPIPNTPDLYADLMRKMDDEIQHLQERMHAMTEHLKDIKKNISYLESKKIGLQNMKEAYLLAMENVASKTYEEEVRVTNNLLKLVKKDLHTVVNTIFPDNEEFLEMLACLAAAYTRGGDDLYINIFPETLQYAKFLVEADIAVYHRNDKSKIRLTDLL</sequence>
<proteinExistence type="predicted"/>
<keyword evidence="1" id="KW-0175">Coiled coil</keyword>
<reference evidence="3 4" key="1">
    <citation type="submission" date="2025-04" db="UniProtKB">
        <authorList>
            <consortium name="RefSeq"/>
        </authorList>
    </citation>
    <scope>IDENTIFICATION</scope>
</reference>
<feature type="coiled-coil region" evidence="1">
    <location>
        <begin position="97"/>
        <end position="124"/>
    </location>
</feature>
<evidence type="ECO:0000313" key="4">
    <source>
        <dbReference type="RefSeq" id="XP_024943811.1"/>
    </source>
</evidence>
<evidence type="ECO:0000313" key="2">
    <source>
        <dbReference type="Proteomes" id="UP000694920"/>
    </source>
</evidence>
<dbReference type="RefSeq" id="XP_015601061.1">
    <property type="nucleotide sequence ID" value="XM_015745575.2"/>
</dbReference>
<keyword evidence="2" id="KW-1185">Reference proteome</keyword>
<dbReference type="KEGG" id="ccin:107270503"/>
<accession>A0AAJ7RMS5</accession>
<evidence type="ECO:0000313" key="3">
    <source>
        <dbReference type="RefSeq" id="XP_015601061.1"/>
    </source>
</evidence>